<dbReference type="SUPFAM" id="SSF53448">
    <property type="entry name" value="Nucleotide-diphospho-sugar transferases"/>
    <property type="match status" value="1"/>
</dbReference>
<dbReference type="Pfam" id="PF05704">
    <property type="entry name" value="Caps_synth"/>
    <property type="match status" value="1"/>
</dbReference>
<dbReference type="Proteomes" id="UP000799779">
    <property type="component" value="Unassembled WGS sequence"/>
</dbReference>
<evidence type="ECO:0000313" key="2">
    <source>
        <dbReference type="Proteomes" id="UP000799779"/>
    </source>
</evidence>
<dbReference type="AlphaFoldDB" id="A0A6A5WEA4"/>
<name>A0A6A5WEA4_9PLEO</name>
<gene>
    <name evidence="1" type="ORF">P154DRAFT_534871</name>
</gene>
<protein>
    <recommendedName>
        <fullName evidence="3">Capsule polysaccharide biosynthesis protein</fullName>
    </recommendedName>
</protein>
<accession>A0A6A5WEA4</accession>
<evidence type="ECO:0008006" key="3">
    <source>
        <dbReference type="Google" id="ProtNLM"/>
    </source>
</evidence>
<keyword evidence="2" id="KW-1185">Reference proteome</keyword>
<proteinExistence type="predicted"/>
<evidence type="ECO:0000313" key="1">
    <source>
        <dbReference type="EMBL" id="KAF2000200.1"/>
    </source>
</evidence>
<dbReference type="GO" id="GO:0016757">
    <property type="term" value="F:glycosyltransferase activity"/>
    <property type="evidence" value="ECO:0007669"/>
    <property type="project" value="InterPro"/>
</dbReference>
<dbReference type="Gene3D" id="3.90.550.20">
    <property type="match status" value="1"/>
</dbReference>
<dbReference type="InterPro" id="IPR008441">
    <property type="entry name" value="AfumC-like_glycosyl_Trfase"/>
</dbReference>
<dbReference type="OrthoDB" id="409543at2759"/>
<reference evidence="1" key="1">
    <citation type="journal article" date="2020" name="Stud. Mycol.">
        <title>101 Dothideomycetes genomes: a test case for predicting lifestyles and emergence of pathogens.</title>
        <authorList>
            <person name="Haridas S."/>
            <person name="Albert R."/>
            <person name="Binder M."/>
            <person name="Bloem J."/>
            <person name="Labutti K."/>
            <person name="Salamov A."/>
            <person name="Andreopoulos B."/>
            <person name="Baker S."/>
            <person name="Barry K."/>
            <person name="Bills G."/>
            <person name="Bluhm B."/>
            <person name="Cannon C."/>
            <person name="Castanera R."/>
            <person name="Culley D."/>
            <person name="Daum C."/>
            <person name="Ezra D."/>
            <person name="Gonzalez J."/>
            <person name="Henrissat B."/>
            <person name="Kuo A."/>
            <person name="Liang C."/>
            <person name="Lipzen A."/>
            <person name="Lutzoni F."/>
            <person name="Magnuson J."/>
            <person name="Mondo S."/>
            <person name="Nolan M."/>
            <person name="Ohm R."/>
            <person name="Pangilinan J."/>
            <person name="Park H.-J."/>
            <person name="Ramirez L."/>
            <person name="Alfaro M."/>
            <person name="Sun H."/>
            <person name="Tritt A."/>
            <person name="Yoshinaga Y."/>
            <person name="Zwiers L.-H."/>
            <person name="Turgeon B."/>
            <person name="Goodwin S."/>
            <person name="Spatafora J."/>
            <person name="Crous P."/>
            <person name="Grigoriev I."/>
        </authorList>
    </citation>
    <scope>NUCLEOTIDE SEQUENCE</scope>
    <source>
        <strain evidence="1">CBS 123094</strain>
    </source>
</reference>
<dbReference type="InterPro" id="IPR029044">
    <property type="entry name" value="Nucleotide-diphossugar_trans"/>
</dbReference>
<sequence>MTTPHFIIPKEFQTKLRFVEAKDTRTDDEILESLTKHVPITSEKNVWSYWHSGVTNMPLWNCNNVIDWVRMLGPSWTVRVLDKVPNSPNHALAWLKPEELPESFTHDTMTGPYVGPHSADFLRGAALYDYGGVWCDVGCIMLRDFDRICWTQLADEESPFTISTPWMLNQHIANHFVAARKGDPFIKRWHELFMHFWKGRNDYSGIIESPLIGFVKDFNYAMSEARGFHWSFKVDPLVTLGYIGQVLSWIRIALLQEPDGFDGVEYAATKILLYDSLTECWMAEKTVGFKGQDFFDVLTTRLDADPESEEYKKAYRCVWTMLTEASMQKITHGKELVTEPACGALLDLPENKNRDYTGTFADLLRYGSVHFEQKRESIDYVKAIRPSEKHIIHKGLTEA</sequence>
<dbReference type="EMBL" id="ML977590">
    <property type="protein sequence ID" value="KAF2000200.1"/>
    <property type="molecule type" value="Genomic_DNA"/>
</dbReference>
<organism evidence="1 2">
    <name type="scientific">Amniculicola lignicola CBS 123094</name>
    <dbReference type="NCBI Taxonomy" id="1392246"/>
    <lineage>
        <taxon>Eukaryota</taxon>
        <taxon>Fungi</taxon>
        <taxon>Dikarya</taxon>
        <taxon>Ascomycota</taxon>
        <taxon>Pezizomycotina</taxon>
        <taxon>Dothideomycetes</taxon>
        <taxon>Pleosporomycetidae</taxon>
        <taxon>Pleosporales</taxon>
        <taxon>Amniculicolaceae</taxon>
        <taxon>Amniculicola</taxon>
    </lineage>
</organism>